<dbReference type="AlphaFoldDB" id="A0A023X5I8"/>
<keyword evidence="2" id="KW-1133">Transmembrane helix</keyword>
<name>A0A023X5I8_RUBRA</name>
<dbReference type="OrthoDB" id="9429723at2"/>
<keyword evidence="2" id="KW-0812">Transmembrane</keyword>
<feature type="transmembrane region" description="Helical" evidence="2">
    <location>
        <begin position="85"/>
        <end position="106"/>
    </location>
</feature>
<organism evidence="3 5">
    <name type="scientific">Rubrobacter radiotolerans</name>
    <name type="common">Arthrobacter radiotolerans</name>
    <dbReference type="NCBI Taxonomy" id="42256"/>
    <lineage>
        <taxon>Bacteria</taxon>
        <taxon>Bacillati</taxon>
        <taxon>Actinomycetota</taxon>
        <taxon>Rubrobacteria</taxon>
        <taxon>Rubrobacterales</taxon>
        <taxon>Rubrobacteraceae</taxon>
        <taxon>Rubrobacter</taxon>
    </lineage>
</organism>
<evidence type="ECO:0000313" key="3">
    <source>
        <dbReference type="EMBL" id="AHY47563.1"/>
    </source>
</evidence>
<feature type="region of interest" description="Disordered" evidence="1">
    <location>
        <begin position="1"/>
        <end position="36"/>
    </location>
</feature>
<feature type="compositionally biased region" description="Polar residues" evidence="1">
    <location>
        <begin position="15"/>
        <end position="27"/>
    </location>
</feature>
<gene>
    <name evidence="3" type="ORF">RradSPS_2280</name>
    <name evidence="4" type="ORF">SIL72_13150</name>
</gene>
<feature type="transmembrane region" description="Helical" evidence="2">
    <location>
        <begin position="154"/>
        <end position="179"/>
    </location>
</feature>
<evidence type="ECO:0000256" key="2">
    <source>
        <dbReference type="SAM" id="Phobius"/>
    </source>
</evidence>
<protein>
    <recommendedName>
        <fullName evidence="6">Transmembrane protein (PGPGW)</fullName>
    </recommendedName>
</protein>
<keyword evidence="2" id="KW-0472">Membrane</keyword>
<dbReference type="EMBL" id="CP007514">
    <property type="protein sequence ID" value="AHY47563.1"/>
    <property type="molecule type" value="Genomic_DNA"/>
</dbReference>
<dbReference type="RefSeq" id="WP_038682809.1">
    <property type="nucleotide sequence ID" value="NZ_CP007514.1"/>
</dbReference>
<proteinExistence type="predicted"/>
<evidence type="ECO:0000313" key="4">
    <source>
        <dbReference type="EMBL" id="MDX5894968.1"/>
    </source>
</evidence>
<reference evidence="3 5" key="1">
    <citation type="submission" date="2014-03" db="EMBL/GenBank/DDBJ databases">
        <title>Complete genome sequence of the Radio-Resistant Rubrobacter radiotolerans RSPS-4.</title>
        <authorList>
            <person name="Egas C.C."/>
            <person name="Barroso C.C."/>
            <person name="Froufe H.J.C."/>
            <person name="Pacheco J.J."/>
            <person name="Albuquerque L.L."/>
            <person name="da Costa M.M.S."/>
        </authorList>
    </citation>
    <scope>NUCLEOTIDE SEQUENCE [LARGE SCALE GENOMIC DNA]</scope>
    <source>
        <strain evidence="3 5">RSPS-4</strain>
    </source>
</reference>
<evidence type="ECO:0000313" key="5">
    <source>
        <dbReference type="Proteomes" id="UP000025229"/>
    </source>
</evidence>
<evidence type="ECO:0000256" key="1">
    <source>
        <dbReference type="SAM" id="MobiDB-lite"/>
    </source>
</evidence>
<dbReference type="Proteomes" id="UP001281130">
    <property type="component" value="Unassembled WGS sequence"/>
</dbReference>
<accession>A0A023X5I8</accession>
<dbReference type="HOGENOM" id="CLU_1495155_0_0_11"/>
<dbReference type="eggNOG" id="ENOG502ZNA4">
    <property type="taxonomic scope" value="Bacteria"/>
</dbReference>
<dbReference type="EMBL" id="JAWXXX010000001">
    <property type="protein sequence ID" value="MDX5894968.1"/>
    <property type="molecule type" value="Genomic_DNA"/>
</dbReference>
<dbReference type="Proteomes" id="UP000025229">
    <property type="component" value="Chromosome"/>
</dbReference>
<sequence length="180" mass="20533">MITSPANRPGESGESAPTRTWDQQDGQSIPGRISDRFSTSWKRFSASRPGRRFQDRYAYRKSLRRQRSRRLVRSHWLRKIDLARVFYLGAGLILICLSALGGWLPVLGWGTVFLGLGLIAGEFRPAARLMDWLEVKGRKVGRPLWEHYLNAPRWLQVVLPVTIAFGTFAFVAWSLMALFG</sequence>
<reference evidence="4" key="2">
    <citation type="submission" date="2023-11" db="EMBL/GenBank/DDBJ databases">
        <title>MicrobeMod: A computational toolkit for identifying prokaryotic methylation and restriction-modification with nanopore sequencing.</title>
        <authorList>
            <person name="Crits-Christoph A."/>
            <person name="Kang S.C."/>
            <person name="Lee H."/>
            <person name="Ostrov N."/>
        </authorList>
    </citation>
    <scope>NUCLEOTIDE SEQUENCE</scope>
    <source>
        <strain evidence="4">ATCC 51242</strain>
    </source>
</reference>
<keyword evidence="5" id="KW-1185">Reference proteome</keyword>
<dbReference type="KEGG" id="rrd:RradSPS_2280"/>
<evidence type="ECO:0008006" key="6">
    <source>
        <dbReference type="Google" id="ProtNLM"/>
    </source>
</evidence>